<evidence type="ECO:0000256" key="12">
    <source>
        <dbReference type="ARBA" id="ARBA00025324"/>
    </source>
</evidence>
<evidence type="ECO:0000313" key="14">
    <source>
        <dbReference type="EMBL" id="SOC80570.1"/>
    </source>
</evidence>
<dbReference type="RefSeq" id="WP_097056331.1">
    <property type="nucleotide sequence ID" value="NZ_OCMF01000002.1"/>
</dbReference>
<evidence type="ECO:0000256" key="13">
    <source>
        <dbReference type="SAM" id="Phobius"/>
    </source>
</evidence>
<reference evidence="15" key="1">
    <citation type="submission" date="2017-09" db="EMBL/GenBank/DDBJ databases">
        <authorList>
            <person name="Varghese N."/>
            <person name="Submissions S."/>
        </authorList>
    </citation>
    <scope>NUCLEOTIDE SEQUENCE [LARGE SCALE GENOMIC DNA]</scope>
    <source>
        <strain evidence="15">CGMCC 1.12641</strain>
    </source>
</reference>
<feature type="transmembrane region" description="Helical" evidence="13">
    <location>
        <begin position="28"/>
        <end position="47"/>
    </location>
</feature>
<sequence>MFKWIKAGLASALSFLFCYYTGKFLGTTGFVFAWVLNFVLMTWYTYIDATFNWKYESAYFDSLKFEKEGAVYKYLGVNFYRKLLVWTGWEKLRIKENKMRYSRSSLEHAEFKSRSSEAGHTVIFMIVCFVTFIVADSLKEARWLIILNLLLNAYPVFVQRYNRPRYRRLLHKMPAEAV</sequence>
<comment type="function">
    <text evidence="12">Catalyzes the acylation of glycosyl-4,4'-diaponeurosporenoate, i.e. the esterification of glucose at the C6'' position with the carboxyl group of the C(15) fatty acid 12-methyltetradecanoic acid, to yield staphyloxanthin. This is the last step in the biosynthesis of this orange pigment, present in most staphylococci strains.</text>
</comment>
<dbReference type="GO" id="GO:0016746">
    <property type="term" value="F:acyltransferase activity"/>
    <property type="evidence" value="ECO:0007669"/>
    <property type="project" value="UniProtKB-KW"/>
</dbReference>
<comment type="similarity">
    <text evidence="10">Belongs to the acyltransferase CrtO family.</text>
</comment>
<dbReference type="Proteomes" id="UP000219193">
    <property type="component" value="Unassembled WGS sequence"/>
</dbReference>
<dbReference type="GO" id="GO:0005886">
    <property type="term" value="C:plasma membrane"/>
    <property type="evidence" value="ECO:0007669"/>
    <property type="project" value="UniProtKB-SubCell"/>
</dbReference>
<evidence type="ECO:0000256" key="3">
    <source>
        <dbReference type="ARBA" id="ARBA00022679"/>
    </source>
</evidence>
<evidence type="ECO:0000256" key="4">
    <source>
        <dbReference type="ARBA" id="ARBA00022692"/>
    </source>
</evidence>
<comment type="subcellular location">
    <subcellularLocation>
        <location evidence="1">Cell membrane</location>
        <topology evidence="1">Single-pass membrane protein</topology>
    </subcellularLocation>
</comment>
<keyword evidence="15" id="KW-1185">Reference proteome</keyword>
<evidence type="ECO:0000256" key="10">
    <source>
        <dbReference type="ARBA" id="ARBA00023603"/>
    </source>
</evidence>
<feature type="transmembrane region" description="Helical" evidence="13">
    <location>
        <begin position="118"/>
        <end position="135"/>
    </location>
</feature>
<dbReference type="InterPro" id="IPR044021">
    <property type="entry name" value="CrtO"/>
</dbReference>
<gene>
    <name evidence="14" type="ORF">SAMN06296241_2123</name>
</gene>
<evidence type="ECO:0000256" key="8">
    <source>
        <dbReference type="ARBA" id="ARBA00023315"/>
    </source>
</evidence>
<evidence type="ECO:0000256" key="1">
    <source>
        <dbReference type="ARBA" id="ARBA00004162"/>
    </source>
</evidence>
<dbReference type="OrthoDB" id="669469at2"/>
<evidence type="ECO:0000256" key="11">
    <source>
        <dbReference type="ARBA" id="ARBA00023667"/>
    </source>
</evidence>
<dbReference type="EMBL" id="OCMF01000002">
    <property type="protein sequence ID" value="SOC80570.1"/>
    <property type="molecule type" value="Genomic_DNA"/>
</dbReference>
<keyword evidence="5" id="KW-0732">Signal</keyword>
<evidence type="ECO:0000256" key="2">
    <source>
        <dbReference type="ARBA" id="ARBA00022475"/>
    </source>
</evidence>
<evidence type="ECO:0000313" key="15">
    <source>
        <dbReference type="Proteomes" id="UP000219193"/>
    </source>
</evidence>
<keyword evidence="6 13" id="KW-1133">Transmembrane helix</keyword>
<dbReference type="Pfam" id="PF18927">
    <property type="entry name" value="CrtO"/>
    <property type="match status" value="1"/>
</dbReference>
<keyword evidence="7 13" id="KW-0472">Membrane</keyword>
<evidence type="ECO:0000256" key="7">
    <source>
        <dbReference type="ARBA" id="ARBA00023136"/>
    </source>
</evidence>
<dbReference type="AlphaFoldDB" id="A0A285X5G2"/>
<comment type="pathway">
    <text evidence="9">Carotenoid biosynthesis; staphyloxanthin biosynthesis; staphyloxanthin from farnesyl diphosphate: step 5/5.</text>
</comment>
<keyword evidence="8" id="KW-0012">Acyltransferase</keyword>
<accession>A0A285X5G2</accession>
<keyword evidence="4 13" id="KW-0812">Transmembrane</keyword>
<feature type="transmembrane region" description="Helical" evidence="13">
    <location>
        <begin position="141"/>
        <end position="158"/>
    </location>
</feature>
<keyword evidence="3" id="KW-0808">Transferase</keyword>
<evidence type="ECO:0000256" key="9">
    <source>
        <dbReference type="ARBA" id="ARBA00023588"/>
    </source>
</evidence>
<protein>
    <recommendedName>
        <fullName evidence="11">Glycosyl-4,4'-diaponeurosporenoate acyltransferase</fullName>
    </recommendedName>
</protein>
<name>A0A285X5G2_9FLAO</name>
<dbReference type="UniPathway" id="UPA00029">
    <property type="reaction ID" value="UER00560"/>
</dbReference>
<proteinExistence type="inferred from homology"/>
<evidence type="ECO:0000256" key="5">
    <source>
        <dbReference type="ARBA" id="ARBA00022729"/>
    </source>
</evidence>
<keyword evidence="2" id="KW-1003">Cell membrane</keyword>
<evidence type="ECO:0000256" key="6">
    <source>
        <dbReference type="ARBA" id="ARBA00022989"/>
    </source>
</evidence>
<organism evidence="14 15">
    <name type="scientific">Salinimicrobium sediminis</name>
    <dbReference type="NCBI Taxonomy" id="1343891"/>
    <lineage>
        <taxon>Bacteria</taxon>
        <taxon>Pseudomonadati</taxon>
        <taxon>Bacteroidota</taxon>
        <taxon>Flavobacteriia</taxon>
        <taxon>Flavobacteriales</taxon>
        <taxon>Flavobacteriaceae</taxon>
        <taxon>Salinimicrobium</taxon>
    </lineage>
</organism>